<sequence>MSPSATAASSTIMAHWQFLNDEDGSWQGFSQTVSVSLENAFLQWLQDPHRSKRPPATVRSNQFKYVVNFYSATEEKREQKLRRISLVEAETAQAVTVDSSLWGEYSEQREAVEVLRAQLEGQVEAAKAAEEATQGRIAELEAQVRELEQQRDACQRELEELRQELEAERTVEGRTLPHLSYTPFPGRLVSITGGDESPARSSSVPVGSLGRVRALEGTAAAVDFPTLGRHGVWIPCEHLTVAVEAELMSRPGSLVAWVEDDGSRVVGVVCDSVDEVTVNVLGPDGRKRPRCLLHLDLNEYDRESSEPLEVGDLVRRCGDGPGHERVGMVIQATEESLTVRFREDAAGGDPGSVRLGSERCEDLCFTPEEAEERLRRLDQASFVRPLSSVRFRPGLEGVPRAEDQSEVGVAYAVHADGTVVVDFLGNMGCRCGMELLEVVDLPQTMDHSLLCLLSELLSWHEVSAQHWEEERDDALLQMLDALPAQPSLLGQPERCRLTEWPVRTDVFKFVAKLLLGSMHASSSCQPQDGEGVVFRRPAPLLCVERVEQIGNDGLQRLFALVRDRSLAAAPRGDGRASGVVAAGEPEEDLTAACAMPPGPSEREAYLWWGGPWEAAERVCTRGFAAEASAGGSRLRFSACAADADLRAEPRGLAGNENGVGLRCLILARVLLEGAPPAEARRCREHVVRNASHALPLFRVHYRHAPA</sequence>
<evidence type="ECO:0000259" key="2">
    <source>
        <dbReference type="PROSITE" id="PS50918"/>
    </source>
</evidence>
<dbReference type="PROSITE" id="PS50918">
    <property type="entry name" value="WWE"/>
    <property type="match status" value="1"/>
</dbReference>
<dbReference type="SUPFAM" id="SSF117839">
    <property type="entry name" value="WWE domain"/>
    <property type="match status" value="1"/>
</dbReference>
<keyword evidence="1" id="KW-0175">Coiled coil</keyword>
<accession>A0A7S4V937</accession>
<organism evidence="3">
    <name type="scientific">Alexandrium monilatum</name>
    <dbReference type="NCBI Taxonomy" id="311494"/>
    <lineage>
        <taxon>Eukaryota</taxon>
        <taxon>Sar</taxon>
        <taxon>Alveolata</taxon>
        <taxon>Dinophyceae</taxon>
        <taxon>Gonyaulacales</taxon>
        <taxon>Pyrocystaceae</taxon>
        <taxon>Alexandrium</taxon>
    </lineage>
</organism>
<evidence type="ECO:0000256" key="1">
    <source>
        <dbReference type="SAM" id="Coils"/>
    </source>
</evidence>
<name>A0A7S4V937_9DINO</name>
<dbReference type="InterPro" id="IPR037197">
    <property type="entry name" value="WWE_dom_sf"/>
</dbReference>
<dbReference type="EMBL" id="HBNR01062032">
    <property type="protein sequence ID" value="CAE4631763.1"/>
    <property type="molecule type" value="Transcribed_RNA"/>
</dbReference>
<dbReference type="AlphaFoldDB" id="A0A7S4V937"/>
<feature type="domain" description="WWE" evidence="2">
    <location>
        <begin position="2"/>
        <end position="87"/>
    </location>
</feature>
<feature type="coiled-coil region" evidence="1">
    <location>
        <begin position="109"/>
        <end position="171"/>
    </location>
</feature>
<dbReference type="Pfam" id="PF02825">
    <property type="entry name" value="WWE"/>
    <property type="match status" value="1"/>
</dbReference>
<proteinExistence type="predicted"/>
<gene>
    <name evidence="3" type="ORF">AMON00008_LOCUS43717</name>
</gene>
<protein>
    <recommendedName>
        <fullName evidence="2">WWE domain-containing protein</fullName>
    </recommendedName>
</protein>
<dbReference type="InterPro" id="IPR004170">
    <property type="entry name" value="WWE_dom"/>
</dbReference>
<evidence type="ECO:0000313" key="3">
    <source>
        <dbReference type="EMBL" id="CAE4631763.1"/>
    </source>
</evidence>
<reference evidence="3" key="1">
    <citation type="submission" date="2021-01" db="EMBL/GenBank/DDBJ databases">
        <authorList>
            <person name="Corre E."/>
            <person name="Pelletier E."/>
            <person name="Niang G."/>
            <person name="Scheremetjew M."/>
            <person name="Finn R."/>
            <person name="Kale V."/>
            <person name="Holt S."/>
            <person name="Cochrane G."/>
            <person name="Meng A."/>
            <person name="Brown T."/>
            <person name="Cohen L."/>
        </authorList>
    </citation>
    <scope>NUCLEOTIDE SEQUENCE</scope>
    <source>
        <strain evidence="3">CCMP3105</strain>
    </source>
</reference>